<dbReference type="AlphaFoldDB" id="A0A1B8ZIV7"/>
<accession>A0A1B8ZIV7</accession>
<reference evidence="2" key="1">
    <citation type="submission" date="2016-07" db="EMBL/GenBank/DDBJ databases">
        <authorList>
            <person name="Florea S."/>
            <person name="Webb J.S."/>
            <person name="Jaromczyk J."/>
            <person name="Schardl C.L."/>
        </authorList>
    </citation>
    <scope>NUCLEOTIDE SEQUENCE [LARGE SCALE GENOMIC DNA]</scope>
    <source>
        <strain evidence="2">CC-VM-7</strain>
    </source>
</reference>
<evidence type="ECO:0000313" key="1">
    <source>
        <dbReference type="EMBL" id="OCA71530.1"/>
    </source>
</evidence>
<evidence type="ECO:0000313" key="2">
    <source>
        <dbReference type="Proteomes" id="UP000093432"/>
    </source>
</evidence>
<protein>
    <recommendedName>
        <fullName evidence="3">GLPGLI family protein</fullName>
    </recommendedName>
</protein>
<dbReference type="InterPro" id="IPR005901">
    <property type="entry name" value="GLPGLI"/>
</dbReference>
<sequence length="258" mass="29862">MNGLHCQSVTCIYELKFRQNQNKDSLITSQFYLDINGKKSIFRSELQKKSDSLVQKTGLGLGRGMLFFTDLFAKKDLETKEIQKVIITPTMRTRFFIPVEDRLEWKVINEKQKIGDLYCQKAELDYGGRRWTAWFTDSINLQDGPYIFNGLPGLIVKISDSRLDYDFSLVQLKQVKGNDFFVSPSGKKINWPDFQKIMQSYYDDPFYEVKSSGVKYVVGDDKGNVSTLSPKTILKKFQVNMRNNGNNLIEINKALHFK</sequence>
<proteinExistence type="predicted"/>
<organism evidence="1 2">
    <name type="scientific">Chryseobacterium arthrosphaerae</name>
    <dbReference type="NCBI Taxonomy" id="651561"/>
    <lineage>
        <taxon>Bacteria</taxon>
        <taxon>Pseudomonadati</taxon>
        <taxon>Bacteroidota</taxon>
        <taxon>Flavobacteriia</taxon>
        <taxon>Flavobacteriales</taxon>
        <taxon>Weeksellaceae</taxon>
        <taxon>Chryseobacterium group</taxon>
        <taxon>Chryseobacterium</taxon>
    </lineage>
</organism>
<dbReference type="NCBIfam" id="TIGR01200">
    <property type="entry name" value="GLPGLI"/>
    <property type="match status" value="1"/>
</dbReference>
<name>A0A1B8ZIV7_9FLAO</name>
<evidence type="ECO:0008006" key="3">
    <source>
        <dbReference type="Google" id="ProtNLM"/>
    </source>
</evidence>
<gene>
    <name evidence="1" type="ORF">BBI00_17615</name>
</gene>
<dbReference type="Proteomes" id="UP000093432">
    <property type="component" value="Unassembled WGS sequence"/>
</dbReference>
<dbReference type="EMBL" id="MAYG01000012">
    <property type="protein sequence ID" value="OCA71530.1"/>
    <property type="molecule type" value="Genomic_DNA"/>
</dbReference>
<comment type="caution">
    <text evidence="1">The sequence shown here is derived from an EMBL/GenBank/DDBJ whole genome shotgun (WGS) entry which is preliminary data.</text>
</comment>
<dbReference type="STRING" id="651561.BBI00_17615"/>